<keyword evidence="2" id="KW-0032">Aminotransferase</keyword>
<feature type="domain" description="Aminotransferase class I/classII large" evidence="9">
    <location>
        <begin position="280"/>
        <end position="605"/>
    </location>
</feature>
<dbReference type="GO" id="GO:0030170">
    <property type="term" value="F:pyridoxal phosphate binding"/>
    <property type="evidence" value="ECO:0007669"/>
    <property type="project" value="InterPro"/>
</dbReference>
<dbReference type="Pfam" id="PF00155">
    <property type="entry name" value="Aminotran_1_2"/>
    <property type="match status" value="1"/>
</dbReference>
<evidence type="ECO:0000256" key="3">
    <source>
        <dbReference type="ARBA" id="ARBA00022679"/>
    </source>
</evidence>
<feature type="transmembrane region" description="Helical" evidence="8">
    <location>
        <begin position="101"/>
        <end position="117"/>
    </location>
</feature>
<reference evidence="10" key="1">
    <citation type="submission" date="2021-02" db="EMBL/GenBank/DDBJ databases">
        <authorList>
            <person name="Dougan E. K."/>
            <person name="Rhodes N."/>
            <person name="Thang M."/>
            <person name="Chan C."/>
        </authorList>
    </citation>
    <scope>NUCLEOTIDE SEQUENCE</scope>
</reference>
<protein>
    <submittedName>
        <fullName evidence="10">HisC protein</fullName>
    </submittedName>
</protein>
<dbReference type="PANTHER" id="PTHR43643:SF3">
    <property type="entry name" value="HISTIDINOL-PHOSPHATE AMINOTRANSFERASE"/>
    <property type="match status" value="1"/>
</dbReference>
<dbReference type="SUPFAM" id="SSF53383">
    <property type="entry name" value="PLP-dependent transferases"/>
    <property type="match status" value="1"/>
</dbReference>
<dbReference type="InterPro" id="IPR015424">
    <property type="entry name" value="PyrdxlP-dep_Trfase"/>
</dbReference>
<keyword evidence="4 8" id="KW-0812">Transmembrane</keyword>
<feature type="transmembrane region" description="Helical" evidence="8">
    <location>
        <begin position="64"/>
        <end position="81"/>
    </location>
</feature>
<keyword evidence="5" id="KW-0663">Pyridoxal phosphate</keyword>
<dbReference type="OrthoDB" id="2414662at2759"/>
<accession>A0A812IL14</accession>
<evidence type="ECO:0000313" key="10">
    <source>
        <dbReference type="EMBL" id="CAE7149461.1"/>
    </source>
</evidence>
<feature type="transmembrane region" description="Helical" evidence="8">
    <location>
        <begin position="196"/>
        <end position="220"/>
    </location>
</feature>
<proteinExistence type="predicted"/>
<keyword evidence="6 8" id="KW-1133">Transmembrane helix</keyword>
<comment type="subcellular location">
    <subcellularLocation>
        <location evidence="1">Membrane</location>
        <topology evidence="1">Multi-pass membrane protein</topology>
    </subcellularLocation>
</comment>
<keyword evidence="3" id="KW-0808">Transferase</keyword>
<organism evidence="10 11">
    <name type="scientific">Symbiodinium pilosum</name>
    <name type="common">Dinoflagellate</name>
    <dbReference type="NCBI Taxonomy" id="2952"/>
    <lineage>
        <taxon>Eukaryota</taxon>
        <taxon>Sar</taxon>
        <taxon>Alveolata</taxon>
        <taxon>Dinophyceae</taxon>
        <taxon>Suessiales</taxon>
        <taxon>Symbiodiniaceae</taxon>
        <taxon>Symbiodinium</taxon>
    </lineage>
</organism>
<evidence type="ECO:0000256" key="8">
    <source>
        <dbReference type="SAM" id="Phobius"/>
    </source>
</evidence>
<evidence type="ECO:0000259" key="9">
    <source>
        <dbReference type="Pfam" id="PF00155"/>
    </source>
</evidence>
<dbReference type="AlphaFoldDB" id="A0A812IL14"/>
<comment type="caution">
    <text evidence="10">The sequence shown here is derived from an EMBL/GenBank/DDBJ whole genome shotgun (WGS) entry which is preliminary data.</text>
</comment>
<evidence type="ECO:0000256" key="4">
    <source>
        <dbReference type="ARBA" id="ARBA00022692"/>
    </source>
</evidence>
<keyword evidence="11" id="KW-1185">Reference proteome</keyword>
<dbReference type="Pfam" id="PF01925">
    <property type="entry name" value="TauE"/>
    <property type="match status" value="1"/>
</dbReference>
<evidence type="ECO:0000256" key="5">
    <source>
        <dbReference type="ARBA" id="ARBA00022898"/>
    </source>
</evidence>
<dbReference type="EMBL" id="CAJNIZ010000001">
    <property type="protein sequence ID" value="CAE7149461.1"/>
    <property type="molecule type" value="Genomic_DNA"/>
</dbReference>
<feature type="transmembrane region" description="Helical" evidence="8">
    <location>
        <begin position="37"/>
        <end position="57"/>
    </location>
</feature>
<dbReference type="Gene3D" id="3.90.1150.10">
    <property type="entry name" value="Aspartate Aminotransferase, domain 1"/>
    <property type="match status" value="1"/>
</dbReference>
<evidence type="ECO:0000313" key="11">
    <source>
        <dbReference type="Proteomes" id="UP000649617"/>
    </source>
</evidence>
<keyword evidence="7 8" id="KW-0472">Membrane</keyword>
<evidence type="ECO:0000256" key="2">
    <source>
        <dbReference type="ARBA" id="ARBA00022576"/>
    </source>
</evidence>
<dbReference type="GO" id="GO:0008483">
    <property type="term" value="F:transaminase activity"/>
    <property type="evidence" value="ECO:0007669"/>
    <property type="project" value="UniProtKB-KW"/>
</dbReference>
<evidence type="ECO:0000256" key="6">
    <source>
        <dbReference type="ARBA" id="ARBA00022989"/>
    </source>
</evidence>
<dbReference type="Proteomes" id="UP000649617">
    <property type="component" value="Unassembled WGS sequence"/>
</dbReference>
<dbReference type="InterPro" id="IPR015422">
    <property type="entry name" value="PyrdxlP-dep_Trfase_small"/>
</dbReference>
<evidence type="ECO:0000256" key="1">
    <source>
        <dbReference type="ARBA" id="ARBA00004141"/>
    </source>
</evidence>
<sequence>MARSLNQLSSLCVETQLIVLIGLLALAGAFAGVTAGLFGNGGGFVVVPSLIAVFSILGETTSDLIYVAIGTSLASIVVSSARSVQAHHKHKAVDYETLKSWAPWLVMGVAIGLYIASITDGESLFLVFAVGVLLYSIYFLFPDMFVNSTRSLSMPKGVGKASLASFLGGFSALLGIGGGTITVMTMVMCNRSVHQAVATAAGVGFIIALPGSIGFALLGLGHTSLPTGSVGFINFPALLAICSASVLTAPIGSSMVLPSLAAAAPGAMTTAPAYGPLAGVAKLNANENPYGPSPAAIKAMDAAMRKGAYYVNDSVTRLKAMIAERHGLTPEHILLSSGSSGGLTYLAQAVSGSGKILGPDLFWDTTTRMGTRQQGEIKRLPKTSDLAINLAAMEDAISDDVAMVQVTNPNNPTGMVLAADELMAFTKRASKKTLVLLDEAYNELTDDPEANSMVPLVKQGYNVVVARTFSKIYGLAGMRVGYLMAAPETIEMISQYALGDYSLNQAGVAAAVASYNDEPFLAYAKARVVEARGIVTAGLAANGLSALPSSTNFMFVDLGKRSAEDFRAAMAQRNVLIRGIYRDYTQWSRVSMGEIKDVEQYVAALPAVLDAIPEVAV</sequence>
<dbReference type="PANTHER" id="PTHR43643">
    <property type="entry name" value="HISTIDINOL-PHOSPHATE AMINOTRANSFERASE 2"/>
    <property type="match status" value="1"/>
</dbReference>
<name>A0A812IL14_SYMPI</name>
<dbReference type="InterPro" id="IPR004839">
    <property type="entry name" value="Aminotransferase_I/II_large"/>
</dbReference>
<feature type="transmembrane region" description="Helical" evidence="8">
    <location>
        <begin position="161"/>
        <end position="184"/>
    </location>
</feature>
<feature type="transmembrane region" description="Helical" evidence="8">
    <location>
        <begin position="124"/>
        <end position="141"/>
    </location>
</feature>
<dbReference type="CDD" id="cd00609">
    <property type="entry name" value="AAT_like"/>
    <property type="match status" value="1"/>
</dbReference>
<dbReference type="GO" id="GO:0016020">
    <property type="term" value="C:membrane"/>
    <property type="evidence" value="ECO:0007669"/>
    <property type="project" value="UniProtKB-SubCell"/>
</dbReference>
<dbReference type="InterPro" id="IPR002781">
    <property type="entry name" value="TM_pro_TauE-like"/>
</dbReference>
<dbReference type="InterPro" id="IPR050106">
    <property type="entry name" value="HistidinolP_aminotransfase"/>
</dbReference>
<evidence type="ECO:0000256" key="7">
    <source>
        <dbReference type="ARBA" id="ARBA00023136"/>
    </source>
</evidence>
<feature type="transmembrane region" description="Helical" evidence="8">
    <location>
        <begin position="12"/>
        <end position="31"/>
    </location>
</feature>
<dbReference type="Gene3D" id="3.40.640.10">
    <property type="entry name" value="Type I PLP-dependent aspartate aminotransferase-like (Major domain)"/>
    <property type="match status" value="1"/>
</dbReference>
<dbReference type="InterPro" id="IPR015421">
    <property type="entry name" value="PyrdxlP-dep_Trfase_major"/>
</dbReference>
<gene>
    <name evidence="10" type="primary">hisC</name>
    <name evidence="10" type="ORF">SPIL2461_LOCUS132</name>
</gene>